<name>A0A7W7H539_9ACTN</name>
<gene>
    <name evidence="1" type="ORF">BJY16_007428</name>
</gene>
<proteinExistence type="predicted"/>
<dbReference type="AlphaFoldDB" id="A0A7W7H539"/>
<accession>A0A7W7H539</accession>
<evidence type="ECO:0000313" key="2">
    <source>
        <dbReference type="Proteomes" id="UP000546162"/>
    </source>
</evidence>
<protein>
    <submittedName>
        <fullName evidence="1">Uncharacterized protein</fullName>
    </submittedName>
</protein>
<sequence>MTTRVIKDELRRGRARSGREKFLPTAFTPVIIAASHGVHRRIGGEKI</sequence>
<keyword evidence="2" id="KW-1185">Reference proteome</keyword>
<organism evidence="1 2">
    <name type="scientific">Actinoplanes octamycinicus</name>
    <dbReference type="NCBI Taxonomy" id="135948"/>
    <lineage>
        <taxon>Bacteria</taxon>
        <taxon>Bacillati</taxon>
        <taxon>Actinomycetota</taxon>
        <taxon>Actinomycetes</taxon>
        <taxon>Micromonosporales</taxon>
        <taxon>Micromonosporaceae</taxon>
        <taxon>Actinoplanes</taxon>
    </lineage>
</organism>
<comment type="caution">
    <text evidence="1">The sequence shown here is derived from an EMBL/GenBank/DDBJ whole genome shotgun (WGS) entry which is preliminary data.</text>
</comment>
<reference evidence="1 2" key="1">
    <citation type="submission" date="2020-08" db="EMBL/GenBank/DDBJ databases">
        <title>Sequencing the genomes of 1000 actinobacteria strains.</title>
        <authorList>
            <person name="Klenk H.-P."/>
        </authorList>
    </citation>
    <scope>NUCLEOTIDE SEQUENCE [LARGE SCALE GENOMIC DNA]</scope>
    <source>
        <strain evidence="1 2">DSM 45809</strain>
    </source>
</reference>
<dbReference type="EMBL" id="JACHNB010000001">
    <property type="protein sequence ID" value="MBB4743969.1"/>
    <property type="molecule type" value="Genomic_DNA"/>
</dbReference>
<dbReference type="Proteomes" id="UP000546162">
    <property type="component" value="Unassembled WGS sequence"/>
</dbReference>
<evidence type="ECO:0000313" key="1">
    <source>
        <dbReference type="EMBL" id="MBB4743969.1"/>
    </source>
</evidence>
<dbReference type="RefSeq" id="WP_185044195.1">
    <property type="nucleotide sequence ID" value="NZ_BAABFG010000005.1"/>
</dbReference>